<dbReference type="InterPro" id="IPR018490">
    <property type="entry name" value="cNMP-bd_dom_sf"/>
</dbReference>
<feature type="region of interest" description="Disordered" evidence="1">
    <location>
        <begin position="664"/>
        <end position="687"/>
    </location>
</feature>
<dbReference type="GO" id="GO:0005249">
    <property type="term" value="F:voltage-gated potassium channel activity"/>
    <property type="evidence" value="ECO:0000318"/>
    <property type="project" value="GO_Central"/>
</dbReference>
<feature type="transmembrane region" description="Helical" evidence="2">
    <location>
        <begin position="304"/>
        <end position="326"/>
    </location>
</feature>
<dbReference type="PANTHER" id="PTHR45689">
    <property type="entry name" value="I[[H]] CHANNEL, ISOFORM E"/>
    <property type="match status" value="1"/>
</dbReference>
<gene>
    <name evidence="4" type="ORF">GSPATT00026298001</name>
</gene>
<dbReference type="STRING" id="5888.A0EF84"/>
<feature type="compositionally biased region" description="Polar residues" evidence="1">
    <location>
        <begin position="937"/>
        <end position="946"/>
    </location>
</feature>
<name>A0EF84_PARTE</name>
<evidence type="ECO:0000256" key="2">
    <source>
        <dbReference type="SAM" id="Phobius"/>
    </source>
</evidence>
<dbReference type="HOGENOM" id="CLU_295703_0_0_1"/>
<dbReference type="AlphaFoldDB" id="A0EF84"/>
<dbReference type="Proteomes" id="UP000000600">
    <property type="component" value="Unassembled WGS sequence"/>
</dbReference>
<dbReference type="Gene3D" id="2.60.120.10">
    <property type="entry name" value="Jelly Rolls"/>
    <property type="match status" value="1"/>
</dbReference>
<accession>A0EF84</accession>
<feature type="transmembrane region" description="Helical" evidence="2">
    <location>
        <begin position="373"/>
        <end position="393"/>
    </location>
</feature>
<dbReference type="OMA" id="HYVVECR"/>
<evidence type="ECO:0000313" key="4">
    <source>
        <dbReference type="EMBL" id="CAK93975.1"/>
    </source>
</evidence>
<feature type="region of interest" description="Disordered" evidence="1">
    <location>
        <begin position="853"/>
        <end position="946"/>
    </location>
</feature>
<keyword evidence="5" id="KW-1185">Reference proteome</keyword>
<feature type="domain" description="Cyclic nucleotide-binding" evidence="3">
    <location>
        <begin position="472"/>
        <end position="578"/>
    </location>
</feature>
<dbReference type="InterPro" id="IPR051413">
    <property type="entry name" value="K/Na_HCN_channel"/>
</dbReference>
<evidence type="ECO:0000259" key="3">
    <source>
        <dbReference type="PROSITE" id="PS50042"/>
    </source>
</evidence>
<dbReference type="InterPro" id="IPR014710">
    <property type="entry name" value="RmlC-like_jellyroll"/>
</dbReference>
<feature type="transmembrane region" description="Helical" evidence="2">
    <location>
        <begin position="212"/>
        <end position="231"/>
    </location>
</feature>
<proteinExistence type="predicted"/>
<dbReference type="OrthoDB" id="296546at2759"/>
<reference evidence="4 5" key="1">
    <citation type="journal article" date="2006" name="Nature">
        <title>Global trends of whole-genome duplications revealed by the ciliate Paramecium tetraurelia.</title>
        <authorList>
            <consortium name="Genoscope"/>
            <person name="Aury J.-M."/>
            <person name="Jaillon O."/>
            <person name="Duret L."/>
            <person name="Noel B."/>
            <person name="Jubin C."/>
            <person name="Porcel B.M."/>
            <person name="Segurens B."/>
            <person name="Daubin V."/>
            <person name="Anthouard V."/>
            <person name="Aiach N."/>
            <person name="Arnaiz O."/>
            <person name="Billaut A."/>
            <person name="Beisson J."/>
            <person name="Blanc I."/>
            <person name="Bouhouche K."/>
            <person name="Camara F."/>
            <person name="Duharcourt S."/>
            <person name="Guigo R."/>
            <person name="Gogendeau D."/>
            <person name="Katinka M."/>
            <person name="Keller A.-M."/>
            <person name="Kissmehl R."/>
            <person name="Klotz C."/>
            <person name="Koll F."/>
            <person name="Le Moue A."/>
            <person name="Lepere C."/>
            <person name="Malinsky S."/>
            <person name="Nowacki M."/>
            <person name="Nowak J.K."/>
            <person name="Plattner H."/>
            <person name="Poulain J."/>
            <person name="Ruiz F."/>
            <person name="Serrano V."/>
            <person name="Zagulski M."/>
            <person name="Dessen P."/>
            <person name="Betermier M."/>
            <person name="Weissenbach J."/>
            <person name="Scarpelli C."/>
            <person name="Schachter V."/>
            <person name="Sperling L."/>
            <person name="Meyer E."/>
            <person name="Cohen J."/>
            <person name="Wincker P."/>
        </authorList>
    </citation>
    <scope>NUCLEOTIDE SEQUENCE [LARGE SCALE GENOMIC DNA]</scope>
    <source>
        <strain evidence="4 5">Stock d4-2</strain>
    </source>
</reference>
<keyword evidence="2" id="KW-0812">Transmembrane</keyword>
<dbReference type="GO" id="GO:0003254">
    <property type="term" value="P:regulation of membrane depolarization"/>
    <property type="evidence" value="ECO:0000318"/>
    <property type="project" value="GO_Central"/>
</dbReference>
<dbReference type="GeneID" id="5047133"/>
<feature type="compositionally biased region" description="Low complexity" evidence="1">
    <location>
        <begin position="918"/>
        <end position="936"/>
    </location>
</feature>
<keyword evidence="2" id="KW-0472">Membrane</keyword>
<dbReference type="PANTHER" id="PTHR45689:SF5">
    <property type="entry name" value="I[[H]] CHANNEL, ISOFORM E"/>
    <property type="match status" value="1"/>
</dbReference>
<dbReference type="PROSITE" id="PS50042">
    <property type="entry name" value="CNMP_BINDING_3"/>
    <property type="match status" value="1"/>
</dbReference>
<sequence>MIKKKPQIPQIKDSELIDKNQTKKQMRTVPYSHSQSIQEEEEHSSLSQINIYGHSKPTFLMTFPQQPRDFQGSEDLRAPTIITNLISNKSQEQVAIKQDGRKQHQVHYLDESSQFSSQLNSMRSILENKKSMQINQDRVKLLVNHMKVKFLNLIHYSKYNDPILTQEYQELSPLKYHYFTMYIFLSTTLSNILSCIFIPITQFFDVSQIIKIISYMAYGLACLTICQDLIFQRGPYKLSRGIIKVNYKDNKKKIFDILRLVLLSLSSVFEIDNRAKLVAILLMMLFQFFRQVENFENIYKSTHHFIFVFQLWVSIVVSFACIYQVSHCEEDPSLYFCITFAISLLTHCSNICKIDISILAIEITSQNSLVISIYMVLSYLCLAYTTMIIYIWIKPDIEIEEEKQKLLKGFVERFREKCENDGLLKRCYSYLEFRIDEDLNKTKDQLTKKLSPELEDEIDLSLRSTMIDKIELMNRFSPQFKQQLLYEIEQVTFNPEDNIIIEHQIEDLGLFYILKGQVKVQFQGSSFGTNKRAVTTLCEGQTFGQYSFITGIPSNISIFSSGVTTLMKIKRSDFTLIISNYPKDNEIFCTMKDNAFYNSKLFECYYCKIRGHYVVECRHLQYFPQRINAIEKHLYTEKQQRRKYSRRLRKYFAWQDMSLNQDKARQYANRQSQEQVSDDLPETSQLPYSENQTHQSVSFVSNSLAQKNYSPDQQQSASNVNVESLDQFNIEQECQDEQTIPIQEQQVKSIRKNSNKTTLKTAGFPINFDPNNITNLGNNLSVIEKDDREILNQLQEAQMTKDRTVLFPAGRNNNQNKLTFQYYKEASSGILLKEDPIKTDSYQQQQIQQQQQQQLTHNTLKQSIRQPSNRSYTYSNSLSKDISNNPSSNSRQNKSQKLSILSSQNRVVDQPGVKKINSSKSLSEQNKLNNNKSLKSGTKQSTPNQMSQFQALTTPENQGYFINDILFNKFEKMQEYKIYYPHNNYNQVIDRYVKFLDSNRKNYFKRKKLNSGTPYSIKCFVASKIKRVKKLLQN</sequence>
<feature type="transmembrane region" description="Helical" evidence="2">
    <location>
        <begin position="332"/>
        <end position="352"/>
    </location>
</feature>
<feature type="compositionally biased region" description="Basic and acidic residues" evidence="1">
    <location>
        <begin position="12"/>
        <end position="21"/>
    </location>
</feature>
<feature type="region of interest" description="Disordered" evidence="1">
    <location>
        <begin position="1"/>
        <end position="46"/>
    </location>
</feature>
<protein>
    <recommendedName>
        <fullName evidence="3">Cyclic nucleotide-binding domain-containing protein</fullName>
    </recommendedName>
</protein>
<feature type="transmembrane region" description="Helical" evidence="2">
    <location>
        <begin position="179"/>
        <end position="200"/>
    </location>
</feature>
<dbReference type="CDD" id="cd00038">
    <property type="entry name" value="CAP_ED"/>
    <property type="match status" value="1"/>
</dbReference>
<dbReference type="InParanoid" id="A0EF84"/>
<dbReference type="EMBL" id="CT868675">
    <property type="protein sequence ID" value="CAK93975.1"/>
    <property type="molecule type" value="Genomic_DNA"/>
</dbReference>
<dbReference type="RefSeq" id="XP_001461348.1">
    <property type="nucleotide sequence ID" value="XM_001461311.1"/>
</dbReference>
<dbReference type="GO" id="GO:0071805">
    <property type="term" value="P:potassium ion transmembrane transport"/>
    <property type="evidence" value="ECO:0000318"/>
    <property type="project" value="GO_Central"/>
</dbReference>
<evidence type="ECO:0000313" key="5">
    <source>
        <dbReference type="Proteomes" id="UP000000600"/>
    </source>
</evidence>
<dbReference type="SUPFAM" id="SSF51206">
    <property type="entry name" value="cAMP-binding domain-like"/>
    <property type="match status" value="1"/>
</dbReference>
<dbReference type="KEGG" id="ptm:GSPATT00026298001"/>
<dbReference type="GO" id="GO:0035725">
    <property type="term" value="P:sodium ion transmembrane transport"/>
    <property type="evidence" value="ECO:0000318"/>
    <property type="project" value="GO_Central"/>
</dbReference>
<dbReference type="GO" id="GO:0098855">
    <property type="term" value="C:HCN channel complex"/>
    <property type="evidence" value="ECO:0000318"/>
    <property type="project" value="GO_Central"/>
</dbReference>
<organism evidence="4 5">
    <name type="scientific">Paramecium tetraurelia</name>
    <dbReference type="NCBI Taxonomy" id="5888"/>
    <lineage>
        <taxon>Eukaryota</taxon>
        <taxon>Sar</taxon>
        <taxon>Alveolata</taxon>
        <taxon>Ciliophora</taxon>
        <taxon>Intramacronucleata</taxon>
        <taxon>Oligohymenophorea</taxon>
        <taxon>Peniculida</taxon>
        <taxon>Parameciidae</taxon>
        <taxon>Paramecium</taxon>
    </lineage>
</organism>
<keyword evidence="2" id="KW-1133">Transmembrane helix</keyword>
<feature type="compositionally biased region" description="Polar residues" evidence="1">
    <location>
        <begin position="855"/>
        <end position="907"/>
    </location>
</feature>
<evidence type="ECO:0000256" key="1">
    <source>
        <dbReference type="SAM" id="MobiDB-lite"/>
    </source>
</evidence>
<dbReference type="InterPro" id="IPR000595">
    <property type="entry name" value="cNMP-bd_dom"/>
</dbReference>